<dbReference type="EMBL" id="HG739243">
    <property type="protein sequence ID" value="CDP17421.1"/>
    <property type="molecule type" value="Genomic_DNA"/>
</dbReference>
<accession>A0A068V9S4</accession>
<evidence type="ECO:0000313" key="3">
    <source>
        <dbReference type="Proteomes" id="UP000295252"/>
    </source>
</evidence>
<dbReference type="Pfam" id="PF06449">
    <property type="entry name" value="YMF19_C"/>
    <property type="match status" value="1"/>
</dbReference>
<dbReference type="AlphaFoldDB" id="A0A068V9S4"/>
<dbReference type="InterPro" id="IPR009455">
    <property type="entry name" value="YMF19"/>
</dbReference>
<proteinExistence type="predicted"/>
<protein>
    <submittedName>
        <fullName evidence="2">DH200=94 genomic scaffold, scaffold_159</fullName>
    </submittedName>
</protein>
<dbReference type="OrthoDB" id="1879916at2759"/>
<organism evidence="2 3">
    <name type="scientific">Coffea canephora</name>
    <name type="common">Robusta coffee</name>
    <dbReference type="NCBI Taxonomy" id="49390"/>
    <lineage>
        <taxon>Eukaryota</taxon>
        <taxon>Viridiplantae</taxon>
        <taxon>Streptophyta</taxon>
        <taxon>Embryophyta</taxon>
        <taxon>Tracheophyta</taxon>
        <taxon>Spermatophyta</taxon>
        <taxon>Magnoliopsida</taxon>
        <taxon>eudicotyledons</taxon>
        <taxon>Gunneridae</taxon>
        <taxon>Pentapetalae</taxon>
        <taxon>asterids</taxon>
        <taxon>lamiids</taxon>
        <taxon>Gentianales</taxon>
        <taxon>Rubiaceae</taxon>
        <taxon>Ixoroideae</taxon>
        <taxon>Gardenieae complex</taxon>
        <taxon>Bertiereae - Coffeeae clade</taxon>
        <taxon>Coffeeae</taxon>
        <taxon>Coffea</taxon>
    </lineage>
</organism>
<dbReference type="InParanoid" id="A0A068V9S4"/>
<dbReference type="Proteomes" id="UP000295252">
    <property type="component" value="Unassembled WGS sequence"/>
</dbReference>
<evidence type="ECO:0000313" key="2">
    <source>
        <dbReference type="EMBL" id="CDP17421.1"/>
    </source>
</evidence>
<gene>
    <name evidence="2" type="ORF">GSCOC_T00002845001</name>
</gene>
<keyword evidence="3" id="KW-1185">Reference proteome</keyword>
<dbReference type="GO" id="GO:0005739">
    <property type="term" value="C:mitochondrion"/>
    <property type="evidence" value="ECO:0007669"/>
    <property type="project" value="InterPro"/>
</dbReference>
<reference evidence="3" key="1">
    <citation type="journal article" date="2014" name="Science">
        <title>The coffee genome provides insight into the convergent evolution of caffeine biosynthesis.</title>
        <authorList>
            <person name="Denoeud F."/>
            <person name="Carretero-Paulet L."/>
            <person name="Dereeper A."/>
            <person name="Droc G."/>
            <person name="Guyot R."/>
            <person name="Pietrella M."/>
            <person name="Zheng C."/>
            <person name="Alberti A."/>
            <person name="Anthony F."/>
            <person name="Aprea G."/>
            <person name="Aury J.M."/>
            <person name="Bento P."/>
            <person name="Bernard M."/>
            <person name="Bocs S."/>
            <person name="Campa C."/>
            <person name="Cenci A."/>
            <person name="Combes M.C."/>
            <person name="Crouzillat D."/>
            <person name="Da Silva C."/>
            <person name="Daddiego L."/>
            <person name="De Bellis F."/>
            <person name="Dussert S."/>
            <person name="Garsmeur O."/>
            <person name="Gayraud T."/>
            <person name="Guignon V."/>
            <person name="Jahn K."/>
            <person name="Jamilloux V."/>
            <person name="Joet T."/>
            <person name="Labadie K."/>
            <person name="Lan T."/>
            <person name="Leclercq J."/>
            <person name="Lepelley M."/>
            <person name="Leroy T."/>
            <person name="Li L.T."/>
            <person name="Librado P."/>
            <person name="Lopez L."/>
            <person name="Munoz A."/>
            <person name="Noel B."/>
            <person name="Pallavicini A."/>
            <person name="Perrotta G."/>
            <person name="Poncet V."/>
            <person name="Pot D."/>
            <person name="Priyono X."/>
            <person name="Rigoreau M."/>
            <person name="Rouard M."/>
            <person name="Rozas J."/>
            <person name="Tranchant-Dubreuil C."/>
            <person name="VanBuren R."/>
            <person name="Zhang Q."/>
            <person name="Andrade A.C."/>
            <person name="Argout X."/>
            <person name="Bertrand B."/>
            <person name="de Kochko A."/>
            <person name="Graziosi G."/>
            <person name="Henry R.J."/>
            <person name="Jayarama X."/>
            <person name="Ming R."/>
            <person name="Nagai C."/>
            <person name="Rounsley S."/>
            <person name="Sankoff D."/>
            <person name="Giuliano G."/>
            <person name="Albert V.A."/>
            <person name="Wincker P."/>
            <person name="Lashermes P."/>
        </authorList>
    </citation>
    <scope>NUCLEOTIDE SEQUENCE [LARGE SCALE GENOMIC DNA]</scope>
    <source>
        <strain evidence="3">cv. DH200-94</strain>
    </source>
</reference>
<sequence>MTLISSFGEISASRGIERNIFYPETLGQIHFWITFFGVNLTKILPFAFILMSMVPLPVAYAMEQAIPHADLGDLDLDLHLGQPGIEVPRHPEIDWDGLQETLSQNFQLHHFSVPRFPTPPLVEIQEHLFLENRNLPENLRRPLSEAEELLQLKDRIIQTMSRVENNPFWVTNRNSLLGHSLSHTNVFLEYSIDELTRRLNQLETFGRNSVFYSQLKIIEKTYYFFFK</sequence>
<dbReference type="Gramene" id="CDP17421">
    <property type="protein sequence ID" value="CDP17421"/>
    <property type="gene ID" value="GSCOC_T00002845001"/>
</dbReference>
<dbReference type="STRING" id="49390.A0A068V9S4"/>
<dbReference type="GO" id="GO:0016020">
    <property type="term" value="C:membrane"/>
    <property type="evidence" value="ECO:0007669"/>
    <property type="project" value="InterPro"/>
</dbReference>
<feature type="domain" description="ATP synthase YMF19 uncharacterised C-terminal" evidence="1">
    <location>
        <begin position="1"/>
        <end position="22"/>
    </location>
</feature>
<evidence type="ECO:0000259" key="1">
    <source>
        <dbReference type="Pfam" id="PF06449"/>
    </source>
</evidence>
<name>A0A068V9S4_COFCA</name>